<evidence type="ECO:0000313" key="19">
    <source>
        <dbReference type="RefSeq" id="XP_004397826.1"/>
    </source>
</evidence>
<keyword evidence="16" id="KW-0175">Coiled coil</keyword>
<dbReference type="GO" id="GO:0005524">
    <property type="term" value="F:ATP binding"/>
    <property type="evidence" value="ECO:0007669"/>
    <property type="project" value="UniProtKB-KW"/>
</dbReference>
<dbReference type="Gene3D" id="1.10.287.10">
    <property type="entry name" value="S15/NS1, RNA-binding"/>
    <property type="match status" value="1"/>
</dbReference>
<dbReference type="GO" id="GO:0032543">
    <property type="term" value="P:mitochondrial translation"/>
    <property type="evidence" value="ECO:0007669"/>
    <property type="project" value="TreeGrafter"/>
</dbReference>
<comment type="catalytic activity">
    <reaction evidence="15">
        <text>tRNA(His) + L-histidine + ATP = L-histidyl-tRNA(His) + AMP + diphosphate + H(+)</text>
        <dbReference type="Rhea" id="RHEA:17313"/>
        <dbReference type="Rhea" id="RHEA-COMP:9665"/>
        <dbReference type="Rhea" id="RHEA-COMP:9689"/>
        <dbReference type="ChEBI" id="CHEBI:15378"/>
        <dbReference type="ChEBI" id="CHEBI:30616"/>
        <dbReference type="ChEBI" id="CHEBI:33019"/>
        <dbReference type="ChEBI" id="CHEBI:57595"/>
        <dbReference type="ChEBI" id="CHEBI:78442"/>
        <dbReference type="ChEBI" id="CHEBI:78527"/>
        <dbReference type="ChEBI" id="CHEBI:456215"/>
        <dbReference type="EC" id="6.1.1.21"/>
    </reaction>
</comment>
<evidence type="ECO:0000256" key="3">
    <source>
        <dbReference type="ARBA" id="ARBA00011738"/>
    </source>
</evidence>
<dbReference type="InterPro" id="IPR004516">
    <property type="entry name" value="HisRS/HisZ"/>
</dbReference>
<dbReference type="PANTHER" id="PTHR11476">
    <property type="entry name" value="HISTIDYL-TRNA SYNTHETASE"/>
    <property type="match status" value="1"/>
</dbReference>
<gene>
    <name evidence="19" type="primary">HARS</name>
</gene>
<dbReference type="AlphaFoldDB" id="A0A2U3VRH3"/>
<evidence type="ECO:0000256" key="9">
    <source>
        <dbReference type="ARBA" id="ARBA00022741"/>
    </source>
</evidence>
<protein>
    <recommendedName>
        <fullName evidence="5">Histidine--tRNA ligase, cytoplasmic</fullName>
        <ecNumber evidence="4">6.1.1.21</ecNumber>
    </recommendedName>
    <alternativeName>
        <fullName evidence="13">Histidyl-tRNA synthetase</fullName>
    </alternativeName>
</protein>
<evidence type="ECO:0000259" key="17">
    <source>
        <dbReference type="PROSITE" id="PS51185"/>
    </source>
</evidence>
<keyword evidence="11" id="KW-0648">Protein biosynthesis</keyword>
<dbReference type="CTD" id="3035"/>
<dbReference type="InterPro" id="IPR041715">
    <property type="entry name" value="HisRS-like_core"/>
</dbReference>
<dbReference type="InterPro" id="IPR033656">
    <property type="entry name" value="HisRS_anticodon"/>
</dbReference>
<name>A0A2U3VRH3_ODORO</name>
<evidence type="ECO:0000256" key="7">
    <source>
        <dbReference type="ARBA" id="ARBA00022553"/>
    </source>
</evidence>
<dbReference type="GO" id="GO:0006427">
    <property type="term" value="P:histidyl-tRNA aminoacylation"/>
    <property type="evidence" value="ECO:0007669"/>
    <property type="project" value="TreeGrafter"/>
</dbReference>
<feature type="domain" description="WHEP-TRS" evidence="17">
    <location>
        <begin position="3"/>
        <end position="59"/>
    </location>
</feature>
<dbReference type="EC" id="6.1.1.21" evidence="4"/>
<dbReference type="SMART" id="SM00991">
    <property type="entry name" value="WHEP-TRS"/>
    <property type="match status" value="1"/>
</dbReference>
<evidence type="ECO:0000313" key="18">
    <source>
        <dbReference type="Proteomes" id="UP000245340"/>
    </source>
</evidence>
<evidence type="ECO:0000256" key="2">
    <source>
        <dbReference type="ARBA" id="ARBA00008226"/>
    </source>
</evidence>
<dbReference type="SUPFAM" id="SSF47060">
    <property type="entry name" value="S15/NS1 RNA-binding domain"/>
    <property type="match status" value="1"/>
</dbReference>
<evidence type="ECO:0000256" key="4">
    <source>
        <dbReference type="ARBA" id="ARBA00012815"/>
    </source>
</evidence>
<evidence type="ECO:0000256" key="10">
    <source>
        <dbReference type="ARBA" id="ARBA00022840"/>
    </source>
</evidence>
<proteinExistence type="inferred from homology"/>
<feature type="coiled-coil region" evidence="16">
    <location>
        <begin position="330"/>
        <end position="357"/>
    </location>
</feature>
<accession>A0A2U3VRH3</accession>
<keyword evidence="7" id="KW-0597">Phosphoprotein</keyword>
<dbReference type="PROSITE" id="PS51185">
    <property type="entry name" value="WHEP_TRS_2"/>
    <property type="match status" value="1"/>
</dbReference>
<dbReference type="SUPFAM" id="SSF52954">
    <property type="entry name" value="Class II aaRS ABD-related"/>
    <property type="match status" value="1"/>
</dbReference>
<organism evidence="18 19">
    <name type="scientific">Odobenus rosmarus divergens</name>
    <name type="common">Pacific walrus</name>
    <dbReference type="NCBI Taxonomy" id="9708"/>
    <lineage>
        <taxon>Eukaryota</taxon>
        <taxon>Metazoa</taxon>
        <taxon>Chordata</taxon>
        <taxon>Craniata</taxon>
        <taxon>Vertebrata</taxon>
        <taxon>Euteleostomi</taxon>
        <taxon>Mammalia</taxon>
        <taxon>Eutheria</taxon>
        <taxon>Laurasiatheria</taxon>
        <taxon>Carnivora</taxon>
        <taxon>Caniformia</taxon>
        <taxon>Pinnipedia</taxon>
        <taxon>Odobenidae</taxon>
        <taxon>Odobenus</taxon>
    </lineage>
</organism>
<dbReference type="PANTHER" id="PTHR11476:SF8">
    <property type="entry name" value="HISTIDINE--TRNA LIGASE, CYTOPLASMIC"/>
    <property type="match status" value="1"/>
</dbReference>
<keyword evidence="8 19" id="KW-0436">Ligase</keyword>
<sequence>MAERAALEELVRLQGERVRVLKQQKASAEEIEKEVAKLLKLKAQLGPDEGKQKFVLKTPKETLTGKYGEDSKLIYDLKDQGGELLSLRYDLTVPFARYLAMNKLTNIKRYHIAKDFDIAGQFDPMIPDAECLKIMCEILSSLQIGDFLVKVNDRRILDGMFAICGVPDSKFRTICSSVDKLDKVSWEEVKNEMVGEKGLAPEVADRIGDYVQQHGGVSLVEQLLQDPELSQNKQALEGLGDLKLLFEYLTLFGIADKISFDLSLARGLDYYTGVIYEAVLLQTPVRAGEEPLGVGSVAAGGRYDGLVGMFDPKGRKVPCVGLSIGVERIFSIVEQRLEALEEKVRTTETQVLVASAQKKLLEERLKLVSELWDAGIKAELLYKKNPKLLNQLQYCEEAGIPLVAIIGEQELKDGVIKLRSVASREEVDVRREDLVEEIKRRTSQPLCIC</sequence>
<comment type="function">
    <text evidence="14">Catalyzes the ATP-dependent ligation of histidine to the 3'-end of its cognate tRNA, via the formation of an aminoacyl-adenylate intermediate (His-AMP). Plays a role in axon guidance.</text>
</comment>
<dbReference type="InterPro" id="IPR000738">
    <property type="entry name" value="WHEP-TRS_dom"/>
</dbReference>
<keyword evidence="12" id="KW-0030">Aminoacyl-tRNA synthetase</keyword>
<evidence type="ECO:0000256" key="8">
    <source>
        <dbReference type="ARBA" id="ARBA00022598"/>
    </source>
</evidence>
<reference evidence="19" key="1">
    <citation type="submission" date="2025-08" db="UniProtKB">
        <authorList>
            <consortium name="RefSeq"/>
        </authorList>
    </citation>
    <scope>IDENTIFICATION</scope>
</reference>
<dbReference type="Pfam" id="PF03129">
    <property type="entry name" value="HGTP_anticodon"/>
    <property type="match status" value="1"/>
</dbReference>
<dbReference type="InterPro" id="IPR009068">
    <property type="entry name" value="uS15_NS1_RNA-bd_sf"/>
</dbReference>
<dbReference type="GO" id="GO:0005739">
    <property type="term" value="C:mitochondrion"/>
    <property type="evidence" value="ECO:0007669"/>
    <property type="project" value="TreeGrafter"/>
</dbReference>
<dbReference type="InterPro" id="IPR004154">
    <property type="entry name" value="Anticodon-bd"/>
</dbReference>
<dbReference type="InterPro" id="IPR036621">
    <property type="entry name" value="Anticodon-bd_dom_sf"/>
</dbReference>
<dbReference type="Gene3D" id="3.40.50.800">
    <property type="entry name" value="Anticodon-binding domain"/>
    <property type="match status" value="1"/>
</dbReference>
<dbReference type="FunFam" id="3.40.50.800:FF:000008">
    <property type="entry name" value="histidine--tRNA ligase, cytoplasmic isoform X1"/>
    <property type="match status" value="1"/>
</dbReference>
<dbReference type="GeneID" id="101373998"/>
<dbReference type="PROSITE" id="PS00762">
    <property type="entry name" value="WHEP_TRS_1"/>
    <property type="match status" value="1"/>
</dbReference>
<dbReference type="FunFam" id="1.10.287.10:FF:000008">
    <property type="entry name" value="histidine--tRNA ligase, cytoplasmic isoform X6"/>
    <property type="match status" value="1"/>
</dbReference>
<evidence type="ECO:0000256" key="6">
    <source>
        <dbReference type="ARBA" id="ARBA00022490"/>
    </source>
</evidence>
<dbReference type="PIRSF" id="PIRSF001549">
    <property type="entry name" value="His-tRNA_synth"/>
    <property type="match status" value="1"/>
</dbReference>
<dbReference type="GO" id="GO:0003723">
    <property type="term" value="F:RNA binding"/>
    <property type="evidence" value="ECO:0007669"/>
    <property type="project" value="TreeGrafter"/>
</dbReference>
<dbReference type="GO" id="GO:0005829">
    <property type="term" value="C:cytosol"/>
    <property type="evidence" value="ECO:0007669"/>
    <property type="project" value="TreeGrafter"/>
</dbReference>
<evidence type="ECO:0000256" key="15">
    <source>
        <dbReference type="ARBA" id="ARBA00047639"/>
    </source>
</evidence>
<evidence type="ECO:0000256" key="11">
    <source>
        <dbReference type="ARBA" id="ARBA00022917"/>
    </source>
</evidence>
<dbReference type="FunFam" id="3.30.930.10:FF:000071">
    <property type="entry name" value="histidine--tRNA ligase, cytoplasmic isoform X6"/>
    <property type="match status" value="1"/>
</dbReference>
<evidence type="ECO:0000256" key="1">
    <source>
        <dbReference type="ARBA" id="ARBA00004496"/>
    </source>
</evidence>
<dbReference type="CDD" id="cd00773">
    <property type="entry name" value="HisRS-like_core"/>
    <property type="match status" value="1"/>
</dbReference>
<dbReference type="CDD" id="cd00859">
    <property type="entry name" value="HisRS_anticodon"/>
    <property type="match status" value="1"/>
</dbReference>
<keyword evidence="9" id="KW-0547">Nucleotide-binding</keyword>
<dbReference type="Pfam" id="PF13393">
    <property type="entry name" value="tRNA-synt_His"/>
    <property type="match status" value="1"/>
</dbReference>
<evidence type="ECO:0000256" key="14">
    <source>
        <dbReference type="ARBA" id="ARBA00045426"/>
    </source>
</evidence>
<evidence type="ECO:0000256" key="5">
    <source>
        <dbReference type="ARBA" id="ARBA00015302"/>
    </source>
</evidence>
<dbReference type="Proteomes" id="UP000245340">
    <property type="component" value="Unplaced"/>
</dbReference>
<evidence type="ECO:0000256" key="16">
    <source>
        <dbReference type="SAM" id="Coils"/>
    </source>
</evidence>
<comment type="subunit">
    <text evidence="3">Homodimer.</text>
</comment>
<dbReference type="Gene3D" id="3.30.930.10">
    <property type="entry name" value="Bira Bifunctional Protein, Domain 2"/>
    <property type="match status" value="1"/>
</dbReference>
<evidence type="ECO:0000256" key="13">
    <source>
        <dbReference type="ARBA" id="ARBA00030619"/>
    </source>
</evidence>
<evidence type="ECO:0000256" key="12">
    <source>
        <dbReference type="ARBA" id="ARBA00023146"/>
    </source>
</evidence>
<keyword evidence="18" id="KW-1185">Reference proteome</keyword>
<comment type="similarity">
    <text evidence="2">Belongs to the class-II aminoacyl-tRNA synthetase family.</text>
</comment>
<dbReference type="SUPFAM" id="SSF55681">
    <property type="entry name" value="Class II aaRS and biotin synthetases"/>
    <property type="match status" value="1"/>
</dbReference>
<dbReference type="GO" id="GO:0004821">
    <property type="term" value="F:histidine-tRNA ligase activity"/>
    <property type="evidence" value="ECO:0007669"/>
    <property type="project" value="UniProtKB-EC"/>
</dbReference>
<keyword evidence="6" id="KW-0963">Cytoplasm</keyword>
<dbReference type="GO" id="GO:0042802">
    <property type="term" value="F:identical protein binding"/>
    <property type="evidence" value="ECO:0007669"/>
    <property type="project" value="TreeGrafter"/>
</dbReference>
<keyword evidence="10" id="KW-0067">ATP-binding</keyword>
<dbReference type="RefSeq" id="XP_004397826.1">
    <property type="nucleotide sequence ID" value="XM_004397769.2"/>
</dbReference>
<dbReference type="InterPro" id="IPR045864">
    <property type="entry name" value="aa-tRNA-synth_II/BPL/LPL"/>
</dbReference>
<comment type="subcellular location">
    <subcellularLocation>
        <location evidence="1">Cytoplasm</location>
    </subcellularLocation>
</comment>
<dbReference type="Pfam" id="PF00458">
    <property type="entry name" value="WHEP-TRS"/>
    <property type="match status" value="1"/>
</dbReference>